<comment type="cofactor">
    <cofactor evidence="1">
        <name>FAD</name>
        <dbReference type="ChEBI" id="CHEBI:57692"/>
    </cofactor>
</comment>
<evidence type="ECO:0000259" key="6">
    <source>
        <dbReference type="Pfam" id="PF07992"/>
    </source>
</evidence>
<dbReference type="SUPFAM" id="SSF51905">
    <property type="entry name" value="FAD/NAD(P)-binding domain"/>
    <property type="match status" value="1"/>
</dbReference>
<evidence type="ECO:0000256" key="2">
    <source>
        <dbReference type="ARBA" id="ARBA00022630"/>
    </source>
</evidence>
<dbReference type="InterPro" id="IPR023753">
    <property type="entry name" value="FAD/NAD-binding_dom"/>
</dbReference>
<comment type="caution">
    <text evidence="7">The sequence shown here is derived from an EMBL/GenBank/DDBJ whole genome shotgun (WGS) entry which is preliminary data.</text>
</comment>
<dbReference type="GO" id="GO:0016491">
    <property type="term" value="F:oxidoreductase activity"/>
    <property type="evidence" value="ECO:0007669"/>
    <property type="project" value="UniProtKB-KW"/>
</dbReference>
<protein>
    <submittedName>
        <fullName evidence="7">Pyruvate/2-oxoglutarate dehydrogenase complex dihydrolipoamide dehydrogenase (E3) component</fullName>
    </submittedName>
</protein>
<keyword evidence="8" id="KW-1185">Reference proteome</keyword>
<dbReference type="PRINTS" id="PR00411">
    <property type="entry name" value="PNDRDTASEI"/>
</dbReference>
<dbReference type="PANTHER" id="PTHR43429">
    <property type="entry name" value="PYRIDINE NUCLEOTIDE-DISULFIDE OXIDOREDUCTASE DOMAIN-CONTAINING"/>
    <property type="match status" value="1"/>
</dbReference>
<dbReference type="EMBL" id="JACHXK010000041">
    <property type="protein sequence ID" value="MBB3114730.1"/>
    <property type="molecule type" value="Genomic_DNA"/>
</dbReference>
<keyword evidence="4" id="KW-0560">Oxidoreductase</keyword>
<keyword evidence="2" id="KW-0285">Flavoprotein</keyword>
<sequence>MRIDLQSAKSHIPFFACKTKPRLRHQLALKKIVDGLGDGREVTVVGGGFIGVEMAGVLAELGLRVTLVEAAPYMLAPFDSDMVKIAEREMQAQGVRLLLSDSVTAFHVQEDTTIQVALKSGASHKAELVILAIGVAPSTEFIRDSGIELGPKGHILVNDAANQL</sequence>
<dbReference type="InterPro" id="IPR036188">
    <property type="entry name" value="FAD/NAD-bd_sf"/>
</dbReference>
<accession>A0A7W5FRN5</accession>
<gene>
    <name evidence="7" type="ORF">FHS18_006888</name>
</gene>
<dbReference type="InterPro" id="IPR050260">
    <property type="entry name" value="FAD-bd_OxRdtase"/>
</dbReference>
<feature type="domain" description="FAD/NAD(P)-binding" evidence="6">
    <location>
        <begin position="29"/>
        <end position="160"/>
    </location>
</feature>
<keyword evidence="3" id="KW-0274">FAD</keyword>
<dbReference type="RefSeq" id="WP_221401567.1">
    <property type="nucleotide sequence ID" value="NZ_JACHXK010000041.1"/>
</dbReference>
<keyword evidence="7" id="KW-0670">Pyruvate</keyword>
<dbReference type="Proteomes" id="UP000570361">
    <property type="component" value="Unassembled WGS sequence"/>
</dbReference>
<evidence type="ECO:0000256" key="3">
    <source>
        <dbReference type="ARBA" id="ARBA00022827"/>
    </source>
</evidence>
<evidence type="ECO:0000256" key="5">
    <source>
        <dbReference type="ARBA" id="ARBA00023284"/>
    </source>
</evidence>
<proteinExistence type="predicted"/>
<dbReference type="Gene3D" id="3.50.50.60">
    <property type="entry name" value="FAD/NAD(P)-binding domain"/>
    <property type="match status" value="2"/>
</dbReference>
<name>A0A7W5FRN5_9BACL</name>
<organism evidence="7 8">
    <name type="scientific">Paenibacillus phyllosphaerae</name>
    <dbReference type="NCBI Taxonomy" id="274593"/>
    <lineage>
        <taxon>Bacteria</taxon>
        <taxon>Bacillati</taxon>
        <taxon>Bacillota</taxon>
        <taxon>Bacilli</taxon>
        <taxon>Bacillales</taxon>
        <taxon>Paenibacillaceae</taxon>
        <taxon>Paenibacillus</taxon>
    </lineage>
</organism>
<dbReference type="PANTHER" id="PTHR43429:SF1">
    <property type="entry name" value="NAD(P)H SULFUR OXIDOREDUCTASE (COA-DEPENDENT)"/>
    <property type="match status" value="1"/>
</dbReference>
<evidence type="ECO:0000313" key="7">
    <source>
        <dbReference type="EMBL" id="MBB3114730.1"/>
    </source>
</evidence>
<evidence type="ECO:0000313" key="8">
    <source>
        <dbReference type="Proteomes" id="UP000570361"/>
    </source>
</evidence>
<dbReference type="Pfam" id="PF07992">
    <property type="entry name" value="Pyr_redox_2"/>
    <property type="match status" value="1"/>
</dbReference>
<dbReference type="AlphaFoldDB" id="A0A7W5FRN5"/>
<reference evidence="7 8" key="1">
    <citation type="submission" date="2020-08" db="EMBL/GenBank/DDBJ databases">
        <title>Genomic Encyclopedia of Type Strains, Phase III (KMG-III): the genomes of soil and plant-associated and newly described type strains.</title>
        <authorList>
            <person name="Whitman W."/>
        </authorList>
    </citation>
    <scope>NUCLEOTIDE SEQUENCE [LARGE SCALE GENOMIC DNA]</scope>
    <source>
        <strain evidence="7 8">CECT 5862</strain>
    </source>
</reference>
<evidence type="ECO:0000256" key="4">
    <source>
        <dbReference type="ARBA" id="ARBA00023002"/>
    </source>
</evidence>
<dbReference type="PRINTS" id="PR00368">
    <property type="entry name" value="FADPNR"/>
</dbReference>
<keyword evidence="5" id="KW-0676">Redox-active center</keyword>
<evidence type="ECO:0000256" key="1">
    <source>
        <dbReference type="ARBA" id="ARBA00001974"/>
    </source>
</evidence>